<accession>A0A8J7MG30</accession>
<proteinExistence type="predicted"/>
<dbReference type="EMBL" id="JAENIM010000045">
    <property type="protein sequence ID" value="MBK1792387.1"/>
    <property type="molecule type" value="Genomic_DNA"/>
</dbReference>
<protein>
    <submittedName>
        <fullName evidence="1">Uncharacterized protein</fullName>
    </submittedName>
</protein>
<name>A0A8J7MG30_9BACT</name>
<gene>
    <name evidence="1" type="ORF">JIN82_14580</name>
</gene>
<dbReference type="AlphaFoldDB" id="A0A8J7MG30"/>
<dbReference type="RefSeq" id="WP_200312401.1">
    <property type="nucleotide sequence ID" value="NZ_JAENIM010000045.1"/>
</dbReference>
<comment type="caution">
    <text evidence="1">The sequence shown here is derived from an EMBL/GenBank/DDBJ whole genome shotgun (WGS) entry which is preliminary data.</text>
</comment>
<reference evidence="1" key="1">
    <citation type="submission" date="2021-01" db="EMBL/GenBank/DDBJ databases">
        <title>Modified the classification status of verrucomicrobia.</title>
        <authorList>
            <person name="Feng X."/>
        </authorList>
    </citation>
    <scope>NUCLEOTIDE SEQUENCE</scope>
    <source>
        <strain evidence="1">_KCTC 22039</strain>
    </source>
</reference>
<evidence type="ECO:0000313" key="2">
    <source>
        <dbReference type="Proteomes" id="UP000624703"/>
    </source>
</evidence>
<evidence type="ECO:0000313" key="1">
    <source>
        <dbReference type="EMBL" id="MBK1792387.1"/>
    </source>
</evidence>
<organism evidence="1 2">
    <name type="scientific">Persicirhabdus sediminis</name>
    <dbReference type="NCBI Taxonomy" id="454144"/>
    <lineage>
        <taxon>Bacteria</taxon>
        <taxon>Pseudomonadati</taxon>
        <taxon>Verrucomicrobiota</taxon>
        <taxon>Verrucomicrobiia</taxon>
        <taxon>Verrucomicrobiales</taxon>
        <taxon>Verrucomicrobiaceae</taxon>
        <taxon>Persicirhabdus</taxon>
    </lineage>
</organism>
<keyword evidence="2" id="KW-1185">Reference proteome</keyword>
<sequence>MSTWAQAEYKRPLDSPELFRVERVALTVEQMADLAGALVILSERPHEPSAYELRVNAKLFALASRLGADKSYIDSLQTHMAKGEILGSHSADIVDMAKGEVMHMMLWLADEAAGRSSNNLALGLRDVIADIDQLPIDEAFNWKGVIATLDEFSAPAKEEKSAAALDVTDIFPELADKPVEVEPVVEEKGPQLPAGKWQVKLPLEWVVGAGKDVLGVARPTRKYTARGMRQVTLSAAAVSDININTGYQKGPLLVVISPDTESRLAKKIGSRLVDWVKPRYEGLPQGKLTVMMDRAYGSSNGEAVALPMILFVESLIAGESLNENLHISANLQADDSLKKSPSLWLQLESLMEGESSGVLLVGAGSEDQLKDVLVMGHPDFFARWEVIEVNNVEEAMSRSGAVLKDENLAKARTIFEDVKRVSAGGNAARMAANVHVQTRLREILQLEPNHLSAQMLLIQGNLYQRPSKLSEGTVALKLDGQLEKLTPVLMGGVFGFSSPASQDTLDEFKKAVKELGEYVERDQELMAEFNGLIRDLDSITRLAKRARRGDYRASSDANVSLLSAKNQHKELKNRLMGVIAGGDTQAPAE</sequence>
<dbReference type="Proteomes" id="UP000624703">
    <property type="component" value="Unassembled WGS sequence"/>
</dbReference>